<dbReference type="CDD" id="cd07197">
    <property type="entry name" value="nitrilase"/>
    <property type="match status" value="1"/>
</dbReference>
<keyword evidence="1" id="KW-0378">Hydrolase</keyword>
<dbReference type="PROSITE" id="PS50263">
    <property type="entry name" value="CN_HYDROLASE"/>
    <property type="match status" value="1"/>
</dbReference>
<accession>A0A9X8HM12</accession>
<sequence length="243" mass="25426">MKLIAAQISATPGDVEKNLAQHIDAIHAAAIQGADAVVFPELSLTGYEPELAGALAMAPTDSRLDAFQALSDRYTLLIAVGAPTQGREGTQISMIAFQPGLPRAVYSKQLLHADELPFFTPGTQQQVFRQGGHVLVPAICYESLQPAHASQAAAAGAQVYLASVAKSQKGVDLACNHYPAMARKHGMTVIMANCVGPADNFIGAGQSAVWNPNGERVCTADATRQALIAYDTRTGEAGTVSLA</sequence>
<comment type="caution">
    <text evidence="3">The sequence shown here is derived from an EMBL/GenBank/DDBJ whole genome shotgun (WGS) entry which is preliminary data.</text>
</comment>
<evidence type="ECO:0000313" key="4">
    <source>
        <dbReference type="Proteomes" id="UP000269115"/>
    </source>
</evidence>
<dbReference type="Proteomes" id="UP000269115">
    <property type="component" value="Unassembled WGS sequence"/>
</dbReference>
<evidence type="ECO:0000259" key="2">
    <source>
        <dbReference type="PROSITE" id="PS50263"/>
    </source>
</evidence>
<dbReference type="InterPro" id="IPR036526">
    <property type="entry name" value="C-N_Hydrolase_sf"/>
</dbReference>
<dbReference type="Pfam" id="PF00795">
    <property type="entry name" value="CN_hydrolase"/>
    <property type="match status" value="1"/>
</dbReference>
<dbReference type="EMBL" id="RJUR01000011">
    <property type="protein sequence ID" value="ROQ53433.1"/>
    <property type="molecule type" value="Genomic_DNA"/>
</dbReference>
<proteinExistence type="predicted"/>
<protein>
    <submittedName>
        <fullName evidence="3">Amidohydrolase</fullName>
    </submittedName>
</protein>
<dbReference type="InterPro" id="IPR003010">
    <property type="entry name" value="C-N_Hydrolase"/>
</dbReference>
<reference evidence="3 4" key="1">
    <citation type="submission" date="2018-11" db="EMBL/GenBank/DDBJ databases">
        <title>Genomic analyses of the natural microbiome of Caenorhabditis elegans.</title>
        <authorList>
            <person name="Samuel B."/>
        </authorList>
    </citation>
    <scope>NUCLEOTIDE SEQUENCE [LARGE SCALE GENOMIC DNA]</scope>
    <source>
        <strain evidence="3 4">BIGb0473</strain>
    </source>
</reference>
<dbReference type="AlphaFoldDB" id="A0A9X8HM12"/>
<evidence type="ECO:0000256" key="1">
    <source>
        <dbReference type="ARBA" id="ARBA00022801"/>
    </source>
</evidence>
<dbReference type="InterPro" id="IPR050345">
    <property type="entry name" value="Aliph_Amidase/BUP"/>
</dbReference>
<dbReference type="RefSeq" id="WP_123752529.1">
    <property type="nucleotide sequence ID" value="NZ_RJUR01000011.1"/>
</dbReference>
<dbReference type="GO" id="GO:0050126">
    <property type="term" value="F:N-carbamoylputrescine amidase activity"/>
    <property type="evidence" value="ECO:0007669"/>
    <property type="project" value="TreeGrafter"/>
</dbReference>
<name>A0A9X8HM12_PSEPU</name>
<dbReference type="SUPFAM" id="SSF56317">
    <property type="entry name" value="Carbon-nitrogen hydrolase"/>
    <property type="match status" value="1"/>
</dbReference>
<evidence type="ECO:0000313" key="3">
    <source>
        <dbReference type="EMBL" id="ROQ53433.1"/>
    </source>
</evidence>
<feature type="domain" description="CN hydrolase" evidence="2">
    <location>
        <begin position="1"/>
        <end position="234"/>
    </location>
</feature>
<dbReference type="GO" id="GO:0033388">
    <property type="term" value="P:putrescine biosynthetic process from arginine"/>
    <property type="evidence" value="ECO:0007669"/>
    <property type="project" value="TreeGrafter"/>
</dbReference>
<organism evidence="3 4">
    <name type="scientific">Pseudomonas putida</name>
    <name type="common">Arthrobacter siderocapsulatus</name>
    <dbReference type="NCBI Taxonomy" id="303"/>
    <lineage>
        <taxon>Bacteria</taxon>
        <taxon>Pseudomonadati</taxon>
        <taxon>Pseudomonadota</taxon>
        <taxon>Gammaproteobacteria</taxon>
        <taxon>Pseudomonadales</taxon>
        <taxon>Pseudomonadaceae</taxon>
        <taxon>Pseudomonas</taxon>
    </lineage>
</organism>
<dbReference type="PANTHER" id="PTHR43674">
    <property type="entry name" value="NITRILASE C965.09-RELATED"/>
    <property type="match status" value="1"/>
</dbReference>
<gene>
    <name evidence="3" type="ORF">EDF85_1191</name>
</gene>
<dbReference type="PANTHER" id="PTHR43674:SF2">
    <property type="entry name" value="BETA-UREIDOPROPIONASE"/>
    <property type="match status" value="1"/>
</dbReference>
<dbReference type="Gene3D" id="3.60.110.10">
    <property type="entry name" value="Carbon-nitrogen hydrolase"/>
    <property type="match status" value="1"/>
</dbReference>